<feature type="compositionally biased region" description="Basic and acidic residues" evidence="1">
    <location>
        <begin position="361"/>
        <end position="375"/>
    </location>
</feature>
<feature type="domain" description="DUF4283" evidence="2">
    <location>
        <begin position="34"/>
        <end position="114"/>
    </location>
</feature>
<dbReference type="PANTHER" id="PTHR31286">
    <property type="entry name" value="GLYCINE-RICH CELL WALL STRUCTURAL PROTEIN 1.8-LIKE"/>
    <property type="match status" value="1"/>
</dbReference>
<dbReference type="InterPro" id="IPR025558">
    <property type="entry name" value="DUF4283"/>
</dbReference>
<feature type="compositionally biased region" description="Polar residues" evidence="1">
    <location>
        <begin position="300"/>
        <end position="330"/>
    </location>
</feature>
<gene>
    <name evidence="3" type="ORF">FPE_LOCUS14799</name>
</gene>
<dbReference type="Pfam" id="PF14111">
    <property type="entry name" value="DUF4283"/>
    <property type="match status" value="1"/>
</dbReference>
<dbReference type="Proteomes" id="UP000834106">
    <property type="component" value="Chromosome 9"/>
</dbReference>
<sequence length="408" mass="45641">MERDLSDLYEKLRLTVDEQQEVEVGKEEVLLSVEKSKKCIAFCVISDREANKGALKSTMVKVWQVEGKAVIKDVGFNKFMIELKRIEDKERIMMGRPWSFDKQLLCLQDYENVVSIKEVPFKEEAFWIQCHEIPFAGMNKKTGNDIGSRLGKVINVDTDFSGICLGEFLRIKCEKKEQGSATGDGLEQQYGAWLRASGKRSDTNSILAGRAHVQVNKPELNLRETPTILGENQNRKEKNLQLAENLELAMVSMPNFTENIPGFQASEMTQNQVQISTISAGREVEIGPIIKENIGGMTESGPSEFSALSPQKPNQNQAQLENHLNPQTLISKKGSASGKTWRKRAREGPTSTSSKAASSEGYKEDNKTQKKKETGDSEETQLKRRRSSNDEDTDSSMAEAAEQPCLLP</sequence>
<protein>
    <recommendedName>
        <fullName evidence="2">DUF4283 domain-containing protein</fullName>
    </recommendedName>
</protein>
<dbReference type="EMBL" id="OU503044">
    <property type="protein sequence ID" value="CAI9767369.1"/>
    <property type="molecule type" value="Genomic_DNA"/>
</dbReference>
<name>A0AAD1ZDI4_9LAMI</name>
<dbReference type="InterPro" id="IPR040256">
    <property type="entry name" value="At4g02000-like"/>
</dbReference>
<evidence type="ECO:0000313" key="4">
    <source>
        <dbReference type="Proteomes" id="UP000834106"/>
    </source>
</evidence>
<reference evidence="3" key="1">
    <citation type="submission" date="2023-05" db="EMBL/GenBank/DDBJ databases">
        <authorList>
            <person name="Huff M."/>
        </authorList>
    </citation>
    <scope>NUCLEOTIDE SEQUENCE</scope>
</reference>
<feature type="region of interest" description="Disordered" evidence="1">
    <location>
        <begin position="293"/>
        <end position="408"/>
    </location>
</feature>
<keyword evidence="4" id="KW-1185">Reference proteome</keyword>
<accession>A0AAD1ZDI4</accession>
<evidence type="ECO:0000259" key="2">
    <source>
        <dbReference type="Pfam" id="PF14111"/>
    </source>
</evidence>
<evidence type="ECO:0000256" key="1">
    <source>
        <dbReference type="SAM" id="MobiDB-lite"/>
    </source>
</evidence>
<organism evidence="3 4">
    <name type="scientific">Fraxinus pennsylvanica</name>
    <dbReference type="NCBI Taxonomy" id="56036"/>
    <lineage>
        <taxon>Eukaryota</taxon>
        <taxon>Viridiplantae</taxon>
        <taxon>Streptophyta</taxon>
        <taxon>Embryophyta</taxon>
        <taxon>Tracheophyta</taxon>
        <taxon>Spermatophyta</taxon>
        <taxon>Magnoliopsida</taxon>
        <taxon>eudicotyledons</taxon>
        <taxon>Gunneridae</taxon>
        <taxon>Pentapetalae</taxon>
        <taxon>asterids</taxon>
        <taxon>lamiids</taxon>
        <taxon>Lamiales</taxon>
        <taxon>Oleaceae</taxon>
        <taxon>Oleeae</taxon>
        <taxon>Fraxinus</taxon>
    </lineage>
</organism>
<proteinExistence type="predicted"/>
<dbReference type="AlphaFoldDB" id="A0AAD1ZDI4"/>
<dbReference type="PANTHER" id="PTHR31286:SF62">
    <property type="entry name" value="ZINC FINGER, CCHC-TYPE-LIKE PROTEIN"/>
    <property type="match status" value="1"/>
</dbReference>
<evidence type="ECO:0000313" key="3">
    <source>
        <dbReference type="EMBL" id="CAI9767369.1"/>
    </source>
</evidence>